<dbReference type="PANTHER" id="PTHR42803:SF1">
    <property type="entry name" value="BROAD-SPECIFICITY LINEAR ACYL-COA DEHYDROGENASE FADE5"/>
    <property type="match status" value="1"/>
</dbReference>
<evidence type="ECO:0000259" key="9">
    <source>
        <dbReference type="Pfam" id="PF02771"/>
    </source>
</evidence>
<dbReference type="STRING" id="272627.CCC_03572"/>
<dbReference type="SUPFAM" id="SSF56645">
    <property type="entry name" value="Acyl-CoA dehydrogenase NM domain-like"/>
    <property type="match status" value="1"/>
</dbReference>
<dbReference type="SUPFAM" id="SSF47203">
    <property type="entry name" value="Acyl-CoA dehydrogenase C-terminal domain-like"/>
    <property type="match status" value="1"/>
</dbReference>
<reference evidence="11 12" key="1">
    <citation type="submission" date="2015-01" db="EMBL/GenBank/DDBJ databases">
        <title>Genome Sequence of Magnetospirillum magnetotacticum Strain MS-1.</title>
        <authorList>
            <person name="Marinov G.K."/>
            <person name="Smalley M.D."/>
            <person name="DeSalvo G."/>
        </authorList>
    </citation>
    <scope>NUCLEOTIDE SEQUENCE [LARGE SCALE GENOMIC DNA]</scope>
    <source>
        <strain evidence="11 12">MS-1</strain>
    </source>
</reference>
<dbReference type="Gene3D" id="2.40.110.10">
    <property type="entry name" value="Butyryl-CoA Dehydrogenase, subunit A, domain 2"/>
    <property type="match status" value="1"/>
</dbReference>
<dbReference type="InterPro" id="IPR009075">
    <property type="entry name" value="AcylCo_DH/oxidase_C"/>
</dbReference>
<dbReference type="InterPro" id="IPR052166">
    <property type="entry name" value="Diverse_Acyl-CoA_DH"/>
</dbReference>
<keyword evidence="5 6" id="KW-0560">Oxidoreductase</keyword>
<feature type="domain" description="Acyl-CoA dehydrogenase/oxidase N-terminal" evidence="9">
    <location>
        <begin position="76"/>
        <end position="157"/>
    </location>
</feature>
<dbReference type="InterPro" id="IPR025878">
    <property type="entry name" value="Acyl-CoA_dh-like_C_dom"/>
</dbReference>
<comment type="cofactor">
    <cofactor evidence="1 6">
        <name>FAD</name>
        <dbReference type="ChEBI" id="CHEBI:57692"/>
    </cofactor>
</comment>
<dbReference type="PANTHER" id="PTHR42803">
    <property type="entry name" value="ACYL-COA DEHYDROGENASE"/>
    <property type="match status" value="1"/>
</dbReference>
<evidence type="ECO:0000256" key="6">
    <source>
        <dbReference type="RuleBase" id="RU362125"/>
    </source>
</evidence>
<organism evidence="11 12">
    <name type="scientific">Paramagnetospirillum magnetotacticum MS-1</name>
    <dbReference type="NCBI Taxonomy" id="272627"/>
    <lineage>
        <taxon>Bacteria</taxon>
        <taxon>Pseudomonadati</taxon>
        <taxon>Pseudomonadota</taxon>
        <taxon>Alphaproteobacteria</taxon>
        <taxon>Rhodospirillales</taxon>
        <taxon>Magnetospirillaceae</taxon>
        <taxon>Paramagnetospirillum</taxon>
    </lineage>
</organism>
<dbReference type="InterPro" id="IPR046373">
    <property type="entry name" value="Acyl-CoA_Oxase/DH_mid-dom_sf"/>
</dbReference>
<dbReference type="Pfam" id="PF00441">
    <property type="entry name" value="Acyl-CoA_dh_1"/>
    <property type="match status" value="1"/>
</dbReference>
<evidence type="ECO:0000259" key="7">
    <source>
        <dbReference type="Pfam" id="PF00441"/>
    </source>
</evidence>
<dbReference type="EMBL" id="JXSL01000028">
    <property type="protein sequence ID" value="KIL98289.1"/>
    <property type="molecule type" value="Genomic_DNA"/>
</dbReference>
<evidence type="ECO:0000256" key="2">
    <source>
        <dbReference type="ARBA" id="ARBA00009347"/>
    </source>
</evidence>
<keyword evidence="4 6" id="KW-0274">FAD</keyword>
<dbReference type="InterPro" id="IPR036250">
    <property type="entry name" value="AcylCo_DH-like_C"/>
</dbReference>
<dbReference type="OrthoDB" id="5510711at2"/>
<keyword evidence="12" id="KW-1185">Reference proteome</keyword>
<dbReference type="Proteomes" id="UP000031971">
    <property type="component" value="Unassembled WGS sequence"/>
</dbReference>
<evidence type="ECO:0000256" key="3">
    <source>
        <dbReference type="ARBA" id="ARBA00022630"/>
    </source>
</evidence>
<dbReference type="Gene3D" id="1.10.540.10">
    <property type="entry name" value="Acyl-CoA dehydrogenase/oxidase, N-terminal domain"/>
    <property type="match status" value="1"/>
</dbReference>
<dbReference type="Pfam" id="PF02771">
    <property type="entry name" value="Acyl-CoA_dh_N"/>
    <property type="match status" value="1"/>
</dbReference>
<gene>
    <name evidence="11" type="ORF">CCC_03572</name>
</gene>
<evidence type="ECO:0000313" key="12">
    <source>
        <dbReference type="Proteomes" id="UP000031971"/>
    </source>
</evidence>
<evidence type="ECO:0000313" key="11">
    <source>
        <dbReference type="EMBL" id="KIL98289.1"/>
    </source>
</evidence>
<dbReference type="GO" id="GO:0050660">
    <property type="term" value="F:flavin adenine dinucleotide binding"/>
    <property type="evidence" value="ECO:0007669"/>
    <property type="project" value="InterPro"/>
</dbReference>
<feature type="domain" description="Acetyl-CoA dehydrogenase-like C-terminal" evidence="10">
    <location>
        <begin position="473"/>
        <end position="587"/>
    </location>
</feature>
<comment type="caution">
    <text evidence="11">The sequence shown here is derived from an EMBL/GenBank/DDBJ whole genome shotgun (WGS) entry which is preliminary data.</text>
</comment>
<name>A0A0C2YEZ4_PARME</name>
<evidence type="ECO:0000256" key="4">
    <source>
        <dbReference type="ARBA" id="ARBA00022827"/>
    </source>
</evidence>
<dbReference type="GO" id="GO:0016627">
    <property type="term" value="F:oxidoreductase activity, acting on the CH-CH group of donors"/>
    <property type="evidence" value="ECO:0007669"/>
    <property type="project" value="InterPro"/>
</dbReference>
<dbReference type="AlphaFoldDB" id="A0A0C2YEZ4"/>
<feature type="domain" description="Acyl-CoA oxidase/dehydrogenase middle" evidence="8">
    <location>
        <begin position="162"/>
        <end position="264"/>
    </location>
</feature>
<comment type="similarity">
    <text evidence="2 6">Belongs to the acyl-CoA dehydrogenase family.</text>
</comment>
<evidence type="ECO:0000256" key="5">
    <source>
        <dbReference type="ARBA" id="ARBA00023002"/>
    </source>
</evidence>
<evidence type="ECO:0000259" key="10">
    <source>
        <dbReference type="Pfam" id="PF12806"/>
    </source>
</evidence>
<sequence length="592" mass="63080">MTTYIPPLRDIRFTMEEVVGLDSITALPGFEDATSETADSILTEAGHIAEGVLSPLNREGDQNGAALENGVVRTTPGWKEAWNTIVEGGWNGLPFSPDYGGMGLPNLFNHAVHEMWQAANMAFTLNPMLTQGAVNALSLYGSEEQKAYYLPKMVTGEWTGTMNLTEPQAGSDLAAIRSKAVPDGDKFRLSGQKIFITYGDHDLADNIVHLVLARLPDAPAGVKGISLFVVPKILPDGSRNDLKCVSLEHKLGIHGSPTAVMSFGDHEGALGELVGQPHRGLEYMFVMMNHARLAVGLQGLAIAERAYQQARNYARDRVQGKPAGWTGSGSAGIVHHPDVRRLLMTMKSGIEAMRGIHYTAAASADIAHHHPEPNARYEANQRLEFLTPIAKGWCTELGQHIASLGVQVHGGMGYIEETGAAQHLRDARITTIYEGTTAIQANDLIGRKILRDKGAFARTMLAEIAGLAVELSASPITALAATGNRLSEGAAAAARTVDWLVNHAAEDPRLAAAAAVPTLDLFGIVVGGQQVALAAKVAKAALDTGRDHDGFYAAKLATAHFYAEHVLPQAIALERTVIAGSATVMGVDEAIL</sequence>
<dbReference type="Pfam" id="PF12806">
    <property type="entry name" value="Acyl-CoA_dh_C"/>
    <property type="match status" value="1"/>
</dbReference>
<accession>A0A0C2YEZ4</accession>
<dbReference type="Pfam" id="PF02770">
    <property type="entry name" value="Acyl-CoA_dh_M"/>
    <property type="match status" value="1"/>
</dbReference>
<dbReference type="InterPro" id="IPR037069">
    <property type="entry name" value="AcylCoA_DH/ox_N_sf"/>
</dbReference>
<dbReference type="InterPro" id="IPR009100">
    <property type="entry name" value="AcylCoA_DH/oxidase_NM_dom_sf"/>
</dbReference>
<dbReference type="Gene3D" id="1.20.140.10">
    <property type="entry name" value="Butyryl-CoA Dehydrogenase, subunit A, domain 3"/>
    <property type="match status" value="1"/>
</dbReference>
<dbReference type="InterPro" id="IPR006091">
    <property type="entry name" value="Acyl-CoA_Oxase/DH_mid-dom"/>
</dbReference>
<evidence type="ECO:0000259" key="8">
    <source>
        <dbReference type="Pfam" id="PF02770"/>
    </source>
</evidence>
<evidence type="ECO:0000256" key="1">
    <source>
        <dbReference type="ARBA" id="ARBA00001974"/>
    </source>
</evidence>
<protein>
    <submittedName>
        <fullName evidence="11">Acyl-CoA dehydrogenase</fullName>
    </submittedName>
</protein>
<feature type="domain" description="Acyl-CoA dehydrogenase/oxidase C-terminal" evidence="7">
    <location>
        <begin position="279"/>
        <end position="444"/>
    </location>
</feature>
<dbReference type="InterPro" id="IPR013786">
    <property type="entry name" value="AcylCoA_DH/ox_N"/>
</dbReference>
<keyword evidence="3 6" id="KW-0285">Flavoprotein</keyword>
<dbReference type="RefSeq" id="WP_041041529.1">
    <property type="nucleotide sequence ID" value="NZ_JXSL01000028.1"/>
</dbReference>
<proteinExistence type="inferred from homology"/>